<feature type="region of interest" description="Disordered" evidence="1">
    <location>
        <begin position="53"/>
        <end position="78"/>
    </location>
</feature>
<evidence type="ECO:0000313" key="3">
    <source>
        <dbReference type="Proteomes" id="UP000008635"/>
    </source>
</evidence>
<keyword evidence="3" id="KW-1185">Reference proteome</keyword>
<dbReference type="KEGG" id="dmr:Deima_0275"/>
<proteinExistence type="predicted"/>
<evidence type="ECO:0000256" key="1">
    <source>
        <dbReference type="SAM" id="MobiDB-lite"/>
    </source>
</evidence>
<dbReference type="EMBL" id="CP002454">
    <property type="protein sequence ID" value="ADV65937.1"/>
    <property type="molecule type" value="Genomic_DNA"/>
</dbReference>
<evidence type="ECO:0000313" key="2">
    <source>
        <dbReference type="EMBL" id="ADV65937.1"/>
    </source>
</evidence>
<protein>
    <submittedName>
        <fullName evidence="2">Uncharacterized protein</fullName>
    </submittedName>
</protein>
<dbReference type="Proteomes" id="UP000008635">
    <property type="component" value="Chromosome"/>
</dbReference>
<dbReference type="STRING" id="709986.Deima_0275"/>
<accession>E8U4A0</accession>
<dbReference type="AlphaFoldDB" id="E8U4A0"/>
<dbReference type="HOGENOM" id="CLU_2616152_0_0_0"/>
<name>E8U4A0_DEIML</name>
<dbReference type="RefSeq" id="WP_013555442.1">
    <property type="nucleotide sequence ID" value="NC_014958.1"/>
</dbReference>
<reference evidence="2 3" key="1">
    <citation type="journal article" date="2011" name="Stand. Genomic Sci.">
        <title>Complete genome sequence of Deinococcus maricopensis type strain (LB-34).</title>
        <authorList>
            <person name="Pukall R."/>
            <person name="Zeytun A."/>
            <person name="Lucas S."/>
            <person name="Lapidus A."/>
            <person name="Hammon N."/>
            <person name="Deshpande S."/>
            <person name="Nolan M."/>
            <person name="Cheng J.F."/>
            <person name="Pitluck S."/>
            <person name="Liolios K."/>
            <person name="Pagani I."/>
            <person name="Mikhailova N."/>
            <person name="Ivanova N."/>
            <person name="Mavromatis K."/>
            <person name="Pati A."/>
            <person name="Tapia R."/>
            <person name="Han C."/>
            <person name="Goodwin L."/>
            <person name="Chen A."/>
            <person name="Palaniappan K."/>
            <person name="Land M."/>
            <person name="Hauser L."/>
            <person name="Chang Y.J."/>
            <person name="Jeffries C.D."/>
            <person name="Brambilla E.M."/>
            <person name="Rohde M."/>
            <person name="Goker M."/>
            <person name="Detter J.C."/>
            <person name="Woyke T."/>
            <person name="Bristow J."/>
            <person name="Eisen J.A."/>
            <person name="Markowitz V."/>
            <person name="Hugenholtz P."/>
            <person name="Kyrpides N.C."/>
            <person name="Klenk H.P."/>
        </authorList>
    </citation>
    <scope>NUCLEOTIDE SEQUENCE [LARGE SCALE GENOMIC DNA]</scope>
    <source>
        <strain evidence="3">DSM 21211 / LMG 22137 / NRRL B-23946 / LB-34</strain>
    </source>
</reference>
<gene>
    <name evidence="2" type="ordered locus">Deima_0275</name>
</gene>
<organism evidence="2 3">
    <name type="scientific">Deinococcus maricopensis (strain DSM 21211 / LMG 22137 / NRRL B-23946 / LB-34)</name>
    <dbReference type="NCBI Taxonomy" id="709986"/>
    <lineage>
        <taxon>Bacteria</taxon>
        <taxon>Thermotogati</taxon>
        <taxon>Deinococcota</taxon>
        <taxon>Deinococci</taxon>
        <taxon>Deinococcales</taxon>
        <taxon>Deinococcaceae</taxon>
        <taxon>Deinococcus</taxon>
    </lineage>
</organism>
<sequence length="78" mass="8280">MASEQAQLRVFLRAIEHEVQALGGAPMTAARVACIDAAYQQLMSAYTCLRNARDQAETAPSEPAGGASTLDDLLATRD</sequence>
<reference evidence="3" key="2">
    <citation type="submission" date="2011-01" db="EMBL/GenBank/DDBJ databases">
        <title>The complete genome of Deinococcus maricopensis DSM 21211.</title>
        <authorList>
            <consortium name="US DOE Joint Genome Institute (JGI-PGF)"/>
            <person name="Lucas S."/>
            <person name="Copeland A."/>
            <person name="Lapidus A."/>
            <person name="Goodwin L."/>
            <person name="Pitluck S."/>
            <person name="Kyrpides N."/>
            <person name="Mavromatis K."/>
            <person name="Pagani I."/>
            <person name="Ivanova N."/>
            <person name="Ovchinnikova G."/>
            <person name="Zeytun A."/>
            <person name="Detter J.C."/>
            <person name="Han C."/>
            <person name="Land M."/>
            <person name="Hauser L."/>
            <person name="Markowitz V."/>
            <person name="Cheng J.-F."/>
            <person name="Hugenholtz P."/>
            <person name="Woyke T."/>
            <person name="Wu D."/>
            <person name="Pukall R."/>
            <person name="Gehrich-Schroeter G."/>
            <person name="Brambilla E."/>
            <person name="Klenk H.-P."/>
            <person name="Eisen J.A."/>
        </authorList>
    </citation>
    <scope>NUCLEOTIDE SEQUENCE [LARGE SCALE GENOMIC DNA]</scope>
    <source>
        <strain evidence="3">DSM 21211 / LMG 22137 / NRRL B-23946 / LB-34</strain>
    </source>
</reference>